<feature type="domain" description="Thiolase C-terminal" evidence="2">
    <location>
        <begin position="263"/>
        <end position="393"/>
    </location>
</feature>
<dbReference type="PIRSF" id="PIRSF000429">
    <property type="entry name" value="Ac-CoA_Ac_transf"/>
    <property type="match status" value="1"/>
</dbReference>
<dbReference type="Pfam" id="PF00108">
    <property type="entry name" value="Thiolase_N"/>
    <property type="match status" value="1"/>
</dbReference>
<dbReference type="CDD" id="cd00829">
    <property type="entry name" value="SCP-x_thiolase"/>
    <property type="match status" value="1"/>
</dbReference>
<sequence length="411" mass="45277">MTRTRTFVVGCGLTKFERAGSSRDWHELTEEALQTCMKDANVDFMQHVDAAVVGYCYGEPTCGQRAIYSLGHKGIPVFNTNNNCSTGSSAIFLARTLIEAGSHQCVIALGFEKMQRHLSSVYTDRGWSSPLQKHYDHLYDQTTIAREPIAKGMNDWTSNVVKMFGEAALEHQKKYGTSDRHFAMISHKNHRHSVNNPYSKNRKEYTLEEIQGTGKLWGPLTSAQAAPTGDGAAAVLIVSQDFLEEMMTDTATSFDREKRSMISMCGTDMTREAAKKLYKASGLRPRDVDVLEVHDCFSSNELMVMEALGLCEEGRGGDLVEKGRWITNAGGGNHFLVGDRWVVNPSGGLESKGHPISATGVAQCIELCWQLRGEAGKRQVGGARVALQHNLGLGSAVVITAYKRYETKAKL</sequence>
<evidence type="ECO:0000259" key="2">
    <source>
        <dbReference type="Pfam" id="PF22691"/>
    </source>
</evidence>
<dbReference type="SUPFAM" id="SSF53901">
    <property type="entry name" value="Thiolase-like"/>
    <property type="match status" value="1"/>
</dbReference>
<dbReference type="InterPro" id="IPR002155">
    <property type="entry name" value="Thiolase"/>
</dbReference>
<dbReference type="GO" id="GO:0016747">
    <property type="term" value="F:acyltransferase activity, transferring groups other than amino-acyl groups"/>
    <property type="evidence" value="ECO:0007669"/>
    <property type="project" value="InterPro"/>
</dbReference>
<dbReference type="Proteomes" id="UP000241769">
    <property type="component" value="Unassembled WGS sequence"/>
</dbReference>
<evidence type="ECO:0000313" key="4">
    <source>
        <dbReference type="Proteomes" id="UP000241769"/>
    </source>
</evidence>
<feature type="domain" description="Thiolase N-terminal" evidence="1">
    <location>
        <begin position="7"/>
        <end position="240"/>
    </location>
</feature>
<evidence type="ECO:0000259" key="1">
    <source>
        <dbReference type="Pfam" id="PF00108"/>
    </source>
</evidence>
<dbReference type="PANTHER" id="PTHR42870">
    <property type="entry name" value="ACETYL-COA C-ACETYLTRANSFERASE"/>
    <property type="match status" value="1"/>
</dbReference>
<keyword evidence="4" id="KW-1185">Reference proteome</keyword>
<dbReference type="InterPro" id="IPR055140">
    <property type="entry name" value="Thiolase_C_2"/>
</dbReference>
<dbReference type="OrthoDB" id="542135at2759"/>
<gene>
    <name evidence="3" type="ORF">PROFUN_02714</name>
</gene>
<dbReference type="EMBL" id="MDYQ01000016">
    <property type="protein sequence ID" value="PRP87977.1"/>
    <property type="molecule type" value="Genomic_DNA"/>
</dbReference>
<comment type="caution">
    <text evidence="3">The sequence shown here is derived from an EMBL/GenBank/DDBJ whole genome shotgun (WGS) entry which is preliminary data.</text>
</comment>
<protein>
    <submittedName>
        <fullName evidence="3">Uncharacterized protein</fullName>
    </submittedName>
</protein>
<dbReference type="AlphaFoldDB" id="A0A2P6NVH8"/>
<evidence type="ECO:0000313" key="3">
    <source>
        <dbReference type="EMBL" id="PRP87977.1"/>
    </source>
</evidence>
<dbReference type="NCBIfam" id="NF006102">
    <property type="entry name" value="PRK08256.1"/>
    <property type="match status" value="1"/>
</dbReference>
<dbReference type="STRING" id="1890364.A0A2P6NVH8"/>
<organism evidence="3 4">
    <name type="scientific">Planoprotostelium fungivorum</name>
    <dbReference type="NCBI Taxonomy" id="1890364"/>
    <lineage>
        <taxon>Eukaryota</taxon>
        <taxon>Amoebozoa</taxon>
        <taxon>Evosea</taxon>
        <taxon>Variosea</taxon>
        <taxon>Cavosteliida</taxon>
        <taxon>Cavosteliaceae</taxon>
        <taxon>Planoprotostelium</taxon>
    </lineage>
</organism>
<proteinExistence type="predicted"/>
<dbReference type="Gene3D" id="3.40.47.10">
    <property type="match status" value="1"/>
</dbReference>
<name>A0A2P6NVH8_9EUKA</name>
<accession>A0A2P6NVH8</accession>
<reference evidence="3 4" key="1">
    <citation type="journal article" date="2018" name="Genome Biol. Evol.">
        <title>Multiple Roots of Fruiting Body Formation in Amoebozoa.</title>
        <authorList>
            <person name="Hillmann F."/>
            <person name="Forbes G."/>
            <person name="Novohradska S."/>
            <person name="Ferling I."/>
            <person name="Riege K."/>
            <person name="Groth M."/>
            <person name="Westermann M."/>
            <person name="Marz M."/>
            <person name="Spaller T."/>
            <person name="Winckler T."/>
            <person name="Schaap P."/>
            <person name="Glockner G."/>
        </authorList>
    </citation>
    <scope>NUCLEOTIDE SEQUENCE [LARGE SCALE GENOMIC DNA]</scope>
    <source>
        <strain evidence="3 4">Jena</strain>
    </source>
</reference>
<dbReference type="PANTHER" id="PTHR42870:SF1">
    <property type="entry name" value="NON-SPECIFIC LIPID-TRANSFER PROTEIN-LIKE 2"/>
    <property type="match status" value="1"/>
</dbReference>
<dbReference type="InterPro" id="IPR020616">
    <property type="entry name" value="Thiolase_N"/>
</dbReference>
<dbReference type="InterPro" id="IPR016039">
    <property type="entry name" value="Thiolase-like"/>
</dbReference>
<dbReference type="Pfam" id="PF22691">
    <property type="entry name" value="Thiolase_C_1"/>
    <property type="match status" value="1"/>
</dbReference>
<dbReference type="InParanoid" id="A0A2P6NVH8"/>